<dbReference type="Pfam" id="PF09391">
    <property type="entry name" value="DUF2000"/>
    <property type="match status" value="1"/>
</dbReference>
<dbReference type="InterPro" id="IPR017021">
    <property type="entry name" value="UCP033763"/>
</dbReference>
<dbReference type="EMBL" id="JAKGUD010000006">
    <property type="protein sequence ID" value="MCF4142581.1"/>
    <property type="molecule type" value="Genomic_DNA"/>
</dbReference>
<dbReference type="Gene3D" id="3.40.1490.10">
    <property type="entry name" value="Bit1"/>
    <property type="match status" value="1"/>
</dbReference>
<evidence type="ECO:0000313" key="1">
    <source>
        <dbReference type="EMBL" id="MCF4142581.1"/>
    </source>
</evidence>
<dbReference type="RefSeq" id="WP_236099304.1">
    <property type="nucleotide sequence ID" value="NZ_JAKGUD010000006.1"/>
</dbReference>
<reference evidence="1 2" key="1">
    <citation type="submission" date="2022-01" db="EMBL/GenBank/DDBJ databases">
        <title>Dethiosulfovibrio faecalis sp. nov., a novel proteolytic, non-sulfur-reducing bacterium isolated from a marine aquaculture solid waste bioreactor.</title>
        <authorList>
            <person name="Grabowski S."/>
            <person name="Apolinario E."/>
            <person name="Schneider N."/>
            <person name="Marshall C.W."/>
            <person name="Sowers K.R."/>
        </authorList>
    </citation>
    <scope>NUCLEOTIDE SEQUENCE [LARGE SCALE GENOMIC DNA]</scope>
    <source>
        <strain evidence="1 2">DSM 12537</strain>
    </source>
</reference>
<proteinExistence type="predicted"/>
<dbReference type="InterPro" id="IPR023476">
    <property type="entry name" value="Pep_tRNA_hydro_II_dom_sf"/>
</dbReference>
<evidence type="ECO:0000313" key="2">
    <source>
        <dbReference type="Proteomes" id="UP001200430"/>
    </source>
</evidence>
<sequence>MNGKKLVLLLNENLPSGVMANTAAILGVSLGRRFPEAVGEDVTDGSGFSHEGIVKIPVPVLKGSEEKLKELRGMLYREDYDDLTVVDFSDVARGCRTYGEYVEKSASTEESCYVYLGLAICGDAKKVNSLTGAMPLLR</sequence>
<dbReference type="SUPFAM" id="SSF102462">
    <property type="entry name" value="Peptidyl-tRNA hydrolase II"/>
    <property type="match status" value="1"/>
</dbReference>
<name>A0ABS9EN17_9BACT</name>
<protein>
    <submittedName>
        <fullName evidence="1">DUF2000 domain-containing protein</fullName>
    </submittedName>
</protein>
<dbReference type="Proteomes" id="UP001200430">
    <property type="component" value="Unassembled WGS sequence"/>
</dbReference>
<gene>
    <name evidence="1" type="ORF">L2W38_07110</name>
</gene>
<comment type="caution">
    <text evidence="1">The sequence shown here is derived from an EMBL/GenBank/DDBJ whole genome shotgun (WGS) entry which is preliminary data.</text>
</comment>
<accession>A0ABS9EN17</accession>
<dbReference type="PIRSF" id="PIRSF033736">
    <property type="entry name" value="UCP033763"/>
    <property type="match status" value="1"/>
</dbReference>
<keyword evidence="2" id="KW-1185">Reference proteome</keyword>
<dbReference type="InterPro" id="IPR018988">
    <property type="entry name" value="DUF2000"/>
</dbReference>
<organism evidence="1 2">
    <name type="scientific">Dethiosulfovibrio marinus</name>
    <dbReference type="NCBI Taxonomy" id="133532"/>
    <lineage>
        <taxon>Bacteria</taxon>
        <taxon>Thermotogati</taxon>
        <taxon>Synergistota</taxon>
        <taxon>Synergistia</taxon>
        <taxon>Synergistales</taxon>
        <taxon>Dethiosulfovibrionaceae</taxon>
        <taxon>Dethiosulfovibrio</taxon>
    </lineage>
</organism>